<dbReference type="Gene3D" id="3.40.710.10">
    <property type="entry name" value="DD-peptidase/beta-lactamase superfamily"/>
    <property type="match status" value="1"/>
</dbReference>
<dbReference type="Proteomes" id="UP000633219">
    <property type="component" value="Unassembled WGS sequence"/>
</dbReference>
<protein>
    <submittedName>
        <fullName evidence="2">Beta-lactamase family protein</fullName>
    </submittedName>
</protein>
<organism evidence="2 3">
    <name type="scientific">Rhizobium setariae</name>
    <dbReference type="NCBI Taxonomy" id="2801340"/>
    <lineage>
        <taxon>Bacteria</taxon>
        <taxon>Pseudomonadati</taxon>
        <taxon>Pseudomonadota</taxon>
        <taxon>Alphaproteobacteria</taxon>
        <taxon>Hyphomicrobiales</taxon>
        <taxon>Rhizobiaceae</taxon>
        <taxon>Rhizobium/Agrobacterium group</taxon>
        <taxon>Rhizobium</taxon>
    </lineage>
</organism>
<dbReference type="Pfam" id="PF00144">
    <property type="entry name" value="Beta-lactamase"/>
    <property type="match status" value="1"/>
</dbReference>
<evidence type="ECO:0000259" key="1">
    <source>
        <dbReference type="Pfam" id="PF00144"/>
    </source>
</evidence>
<dbReference type="PANTHER" id="PTHR43283:SF3">
    <property type="entry name" value="BETA-LACTAMASE FAMILY PROTEIN (AFU_ORTHOLOGUE AFUA_5G07500)"/>
    <property type="match status" value="1"/>
</dbReference>
<dbReference type="InterPro" id="IPR001466">
    <property type="entry name" value="Beta-lactam-related"/>
</dbReference>
<sequence>MGLGERVDRVIDEAVRAGRITGAVVLVYKDGEPVVRRAAGFADREAAIPVEFDTIFRLASVTKPIVAAAALAMVERGKLGLTDKVADHLPWFTPRTADGKPADITMHHLLTHTSGLVYDPALELLPADRAISCGLSDTDLDFEANFSRHNAIPLAFAPGMRWAYSFATDLLGAVIAKVHGGTLEDAVVAYVAGPLGMIDSRFHITDPARLAVPYGDAKPLPVRMSDPWTATDDAGWTLGFSPSRIFNSKAFQSGGAGMAGTADDIMRLLEALRAGGAGVLRPETVRMGFANQIGALEMDDPGVKFGYFGAVVDDPARAMTPQSRGTIRWGGVYGLNWFIDPEEKLSAVSVTNNALEGCMGAFPDQIVNAVYGV</sequence>
<comment type="caution">
    <text evidence="2">The sequence shown here is derived from an EMBL/GenBank/DDBJ whole genome shotgun (WGS) entry which is preliminary data.</text>
</comment>
<proteinExistence type="predicted"/>
<reference evidence="2" key="1">
    <citation type="submission" date="2021-01" db="EMBL/GenBank/DDBJ databases">
        <title>Rhizobium sp. strain KVB221 16S ribosomal RNA gene Genome sequencing and assembly.</title>
        <authorList>
            <person name="Kang M."/>
        </authorList>
    </citation>
    <scope>NUCLEOTIDE SEQUENCE</scope>
    <source>
        <strain evidence="2">KVB221</strain>
    </source>
</reference>
<dbReference type="PANTHER" id="PTHR43283">
    <property type="entry name" value="BETA-LACTAMASE-RELATED"/>
    <property type="match status" value="1"/>
</dbReference>
<evidence type="ECO:0000313" key="2">
    <source>
        <dbReference type="EMBL" id="MBL0374739.1"/>
    </source>
</evidence>
<dbReference type="AlphaFoldDB" id="A0A937CQN7"/>
<feature type="domain" description="Beta-lactamase-related" evidence="1">
    <location>
        <begin position="7"/>
        <end position="353"/>
    </location>
</feature>
<name>A0A937CQN7_9HYPH</name>
<dbReference type="RefSeq" id="WP_201663285.1">
    <property type="nucleotide sequence ID" value="NZ_JAEQNC010000015.1"/>
</dbReference>
<dbReference type="InterPro" id="IPR012338">
    <property type="entry name" value="Beta-lactam/transpept-like"/>
</dbReference>
<gene>
    <name evidence="2" type="ORF">JJB09_22245</name>
</gene>
<evidence type="ECO:0000313" key="3">
    <source>
        <dbReference type="Proteomes" id="UP000633219"/>
    </source>
</evidence>
<accession>A0A937CQN7</accession>
<keyword evidence="3" id="KW-1185">Reference proteome</keyword>
<dbReference type="EMBL" id="JAEQNC010000015">
    <property type="protein sequence ID" value="MBL0374739.1"/>
    <property type="molecule type" value="Genomic_DNA"/>
</dbReference>
<dbReference type="InterPro" id="IPR050789">
    <property type="entry name" value="Diverse_Enzym_Activities"/>
</dbReference>
<dbReference type="SUPFAM" id="SSF56601">
    <property type="entry name" value="beta-lactamase/transpeptidase-like"/>
    <property type="match status" value="1"/>
</dbReference>